<dbReference type="Gene3D" id="3.40.630.30">
    <property type="match status" value="1"/>
</dbReference>
<dbReference type="GO" id="GO:0019290">
    <property type="term" value="P:siderophore biosynthetic process"/>
    <property type="evidence" value="ECO:0007669"/>
    <property type="project" value="InterPro"/>
</dbReference>
<evidence type="ECO:0000313" key="7">
    <source>
        <dbReference type="EMBL" id="AOS65279.1"/>
    </source>
</evidence>
<dbReference type="KEGG" id="ahm:TL08_22485"/>
<dbReference type="InterPro" id="IPR019432">
    <property type="entry name" value="Acyltransferase_MbtK/IucB-like"/>
</dbReference>
<comment type="function">
    <text evidence="1">Acyltransferase required for the direct transfer of medium- to long-chain fatty acyl moieties from a carrier protein (MbtL) on to the epsilon-amino group of lysine residue in the mycobactin core.</text>
</comment>
<dbReference type="GO" id="GO:0005840">
    <property type="term" value="C:ribosome"/>
    <property type="evidence" value="ECO:0007669"/>
    <property type="project" value="UniProtKB-KW"/>
</dbReference>
<comment type="pathway">
    <text evidence="2">Siderophore biosynthesis; mycobactin biosynthesis.</text>
</comment>
<evidence type="ECO:0000259" key="6">
    <source>
        <dbReference type="SMART" id="SM01006"/>
    </source>
</evidence>
<dbReference type="InterPro" id="IPR016181">
    <property type="entry name" value="Acyl_CoA_acyltransferase"/>
</dbReference>
<dbReference type="PANTHER" id="PTHR31438">
    <property type="entry name" value="LYSINE N-ACYLTRANSFERASE C17G9.06C-RELATED"/>
    <property type="match status" value="1"/>
</dbReference>
<dbReference type="Pfam" id="PF13523">
    <property type="entry name" value="Acetyltransf_8"/>
    <property type="match status" value="1"/>
</dbReference>
<accession>A0AAC9N083</accession>
<evidence type="ECO:0000256" key="2">
    <source>
        <dbReference type="ARBA" id="ARBA00005102"/>
    </source>
</evidence>
<organism evidence="7 8">
    <name type="scientific">Actinoalloteichus hymeniacidonis</name>
    <dbReference type="NCBI Taxonomy" id="340345"/>
    <lineage>
        <taxon>Bacteria</taxon>
        <taxon>Bacillati</taxon>
        <taxon>Actinomycetota</taxon>
        <taxon>Actinomycetes</taxon>
        <taxon>Pseudonocardiales</taxon>
        <taxon>Pseudonocardiaceae</taxon>
        <taxon>Actinoalloteichus</taxon>
    </lineage>
</organism>
<proteinExistence type="predicted"/>
<dbReference type="PANTHER" id="PTHR31438:SF1">
    <property type="entry name" value="LYSINE N-ACYLTRANSFERASE C17G9.06C-RELATED"/>
    <property type="match status" value="1"/>
</dbReference>
<evidence type="ECO:0000256" key="4">
    <source>
        <dbReference type="ARBA" id="ARBA00031122"/>
    </source>
</evidence>
<keyword evidence="7" id="KW-0689">Ribosomal protein</keyword>
<keyword evidence="8" id="KW-1185">Reference proteome</keyword>
<sequence>MPSRSAEPLDAQTTDLDDVLRAAPDPRRPEAPQPKRVDDRLGTFALRPVDAVADAPLLHGWLTHPKSVFWQLGHATVEQIRAEFSAIADATDREALLGLYEGRPLFLMERYDPRTELGDHYPAQAGDIGMHFLVAPAEGPPIHGLTTSVLTTIMDSLFADPSVRRIVVEPDVRNTQVQVLNAAVGFGVLKTITLPTKQAALSICTRAGYQAARGGRR</sequence>
<dbReference type="GO" id="GO:0016410">
    <property type="term" value="F:N-acyltransferase activity"/>
    <property type="evidence" value="ECO:0007669"/>
    <property type="project" value="TreeGrafter"/>
</dbReference>
<dbReference type="SUPFAM" id="SSF55729">
    <property type="entry name" value="Acyl-CoA N-acyltransferases (Nat)"/>
    <property type="match status" value="1"/>
</dbReference>
<dbReference type="Proteomes" id="UP000095210">
    <property type="component" value="Chromosome"/>
</dbReference>
<evidence type="ECO:0000313" key="8">
    <source>
        <dbReference type="Proteomes" id="UP000095210"/>
    </source>
</evidence>
<protein>
    <recommendedName>
        <fullName evidence="3">Lysine N-acyltransferase MbtK</fullName>
    </recommendedName>
    <alternativeName>
        <fullName evidence="4">Mycobactin synthase protein K</fullName>
    </alternativeName>
</protein>
<name>A0AAC9N083_9PSEU</name>
<dbReference type="AlphaFoldDB" id="A0AAC9N083"/>
<evidence type="ECO:0000256" key="3">
    <source>
        <dbReference type="ARBA" id="ARBA00020586"/>
    </source>
</evidence>
<gene>
    <name evidence="7" type="ORF">TL08_22485</name>
</gene>
<dbReference type="RefSeq" id="WP_084643352.1">
    <property type="nucleotide sequence ID" value="NZ_CP014859.1"/>
</dbReference>
<evidence type="ECO:0000256" key="5">
    <source>
        <dbReference type="SAM" id="MobiDB-lite"/>
    </source>
</evidence>
<feature type="compositionally biased region" description="Basic and acidic residues" evidence="5">
    <location>
        <begin position="18"/>
        <end position="37"/>
    </location>
</feature>
<dbReference type="EMBL" id="CP014859">
    <property type="protein sequence ID" value="AOS65279.1"/>
    <property type="molecule type" value="Genomic_DNA"/>
</dbReference>
<feature type="region of interest" description="Disordered" evidence="5">
    <location>
        <begin position="1"/>
        <end position="37"/>
    </location>
</feature>
<evidence type="ECO:0000256" key="1">
    <source>
        <dbReference type="ARBA" id="ARBA00003818"/>
    </source>
</evidence>
<reference evidence="8" key="1">
    <citation type="submission" date="2016-03" db="EMBL/GenBank/DDBJ databases">
        <title>Complete genome sequence of the type strain Actinoalloteichus hymeniacidonis DSM 45092.</title>
        <authorList>
            <person name="Schaffert L."/>
            <person name="Albersmeier A."/>
            <person name="Winkler A."/>
            <person name="Kalinowski J."/>
            <person name="Zotchev S."/>
            <person name="Ruckert C."/>
        </authorList>
    </citation>
    <scope>NUCLEOTIDE SEQUENCE [LARGE SCALE GENOMIC DNA]</scope>
    <source>
        <strain evidence="8">HPA177(T) (DSM 45092(T))</strain>
    </source>
</reference>
<keyword evidence="7" id="KW-0687">Ribonucleoprotein</keyword>
<dbReference type="SMART" id="SM01006">
    <property type="entry name" value="AlcB"/>
    <property type="match status" value="1"/>
</dbReference>
<feature type="domain" description="Acyltransferase MbtK/IucB-like conserved" evidence="6">
    <location>
        <begin position="47"/>
        <end position="94"/>
    </location>
</feature>